<dbReference type="PANTHER" id="PTHR48031">
    <property type="entry name" value="SRA STEM-LOOP-INTERACTING RNA-BINDING PROTEIN, MITOCHONDRIAL"/>
    <property type="match status" value="1"/>
</dbReference>
<feature type="domain" description="RRM" evidence="4">
    <location>
        <begin position="1"/>
        <end position="70"/>
    </location>
</feature>
<keyword evidence="1" id="KW-0862">Zinc</keyword>
<dbReference type="GO" id="GO:0005634">
    <property type="term" value="C:nucleus"/>
    <property type="evidence" value="ECO:0007669"/>
    <property type="project" value="TreeGrafter"/>
</dbReference>
<feature type="transmembrane region" description="Helical" evidence="3">
    <location>
        <begin position="147"/>
        <end position="164"/>
    </location>
</feature>
<feature type="domain" description="CCHC-type" evidence="5">
    <location>
        <begin position="113"/>
        <end position="128"/>
    </location>
</feature>
<dbReference type="Gene3D" id="4.10.60.10">
    <property type="entry name" value="Zinc finger, CCHC-type"/>
    <property type="match status" value="1"/>
</dbReference>
<dbReference type="EMBL" id="LR862147">
    <property type="protein sequence ID" value="CAD1827898.1"/>
    <property type="molecule type" value="Genomic_DNA"/>
</dbReference>
<evidence type="ECO:0000259" key="4">
    <source>
        <dbReference type="PROSITE" id="PS50102"/>
    </source>
</evidence>
<evidence type="ECO:0000256" key="1">
    <source>
        <dbReference type="PROSITE-ProRule" id="PRU00047"/>
    </source>
</evidence>
<dbReference type="SUPFAM" id="SSF54928">
    <property type="entry name" value="RNA-binding domain, RBD"/>
    <property type="match status" value="1"/>
</dbReference>
<dbReference type="InterPro" id="IPR012677">
    <property type="entry name" value="Nucleotide-bd_a/b_plait_sf"/>
</dbReference>
<evidence type="ECO:0000256" key="2">
    <source>
        <dbReference type="PROSITE-ProRule" id="PRU00176"/>
    </source>
</evidence>
<sequence length="331" mass="34257">MSHLPCSSLSHLKLFPAFVYCQVMLDRDTLRPRGFGFVTFAEARAVEDAITDMHNQELDGRTISVNKAQPKLSSDDTGYGYGGGGGGGGYSSGSRGGGYRGRGDGPAPGGNDCFKCGRPGHWARECPSAGGGGGGGGGGRLSSRSRLVVAVVVVVVAAGVGTVLEERIAIVTVILMTIGMTGADMGTETVWTAGTVGTLLVLECATDMPVIGTCLAGIVLLTGTGHWTVTLRMAMAKKEAMKERYHEAVVAMIGMCREAPVAMKGRDHEGPAGMKGRGHGQVAAVIGMEEEEEGRHAMKEVVIGIGLGPMTVPAGEDALQLTTIATDLCYL</sequence>
<keyword evidence="3" id="KW-0472">Membrane</keyword>
<dbReference type="SMART" id="SM00360">
    <property type="entry name" value="RRM"/>
    <property type="match status" value="1"/>
</dbReference>
<feature type="transmembrane region" description="Helical" evidence="3">
    <location>
        <begin position="210"/>
        <end position="234"/>
    </location>
</feature>
<accession>A0A6V7PBA0</accession>
<dbReference type="Pfam" id="PF00098">
    <property type="entry name" value="zf-CCHC"/>
    <property type="match status" value="1"/>
</dbReference>
<dbReference type="Gene3D" id="3.30.70.330">
    <property type="match status" value="1"/>
</dbReference>
<dbReference type="SUPFAM" id="SSF57756">
    <property type="entry name" value="Retrovirus zinc finger-like domains"/>
    <property type="match status" value="1"/>
</dbReference>
<dbReference type="PANTHER" id="PTHR48031:SF2">
    <property type="entry name" value="RNA-BINDING PROTEIN 4"/>
    <property type="match status" value="1"/>
</dbReference>
<keyword evidence="3" id="KW-1133">Transmembrane helix</keyword>
<evidence type="ECO:0000259" key="5">
    <source>
        <dbReference type="PROSITE" id="PS50158"/>
    </source>
</evidence>
<reference evidence="6" key="1">
    <citation type="submission" date="2020-07" db="EMBL/GenBank/DDBJ databases">
        <authorList>
            <person name="Lin J."/>
        </authorList>
    </citation>
    <scope>NUCLEOTIDE SEQUENCE</scope>
</reference>
<keyword evidence="1" id="KW-0863">Zinc-finger</keyword>
<dbReference type="GO" id="GO:0003729">
    <property type="term" value="F:mRNA binding"/>
    <property type="evidence" value="ECO:0007669"/>
    <property type="project" value="TreeGrafter"/>
</dbReference>
<dbReference type="AlphaFoldDB" id="A0A6V7PBA0"/>
<dbReference type="InterPro" id="IPR036875">
    <property type="entry name" value="Znf_CCHC_sf"/>
</dbReference>
<dbReference type="PROSITE" id="PS50158">
    <property type="entry name" value="ZF_CCHC"/>
    <property type="match status" value="1"/>
</dbReference>
<proteinExistence type="predicted"/>
<dbReference type="GO" id="GO:0008270">
    <property type="term" value="F:zinc ion binding"/>
    <property type="evidence" value="ECO:0007669"/>
    <property type="project" value="UniProtKB-KW"/>
</dbReference>
<keyword evidence="1" id="KW-0479">Metal-binding</keyword>
<organism evidence="6">
    <name type="scientific">Ananas comosus var. bracteatus</name>
    <name type="common">red pineapple</name>
    <dbReference type="NCBI Taxonomy" id="296719"/>
    <lineage>
        <taxon>Eukaryota</taxon>
        <taxon>Viridiplantae</taxon>
        <taxon>Streptophyta</taxon>
        <taxon>Embryophyta</taxon>
        <taxon>Tracheophyta</taxon>
        <taxon>Spermatophyta</taxon>
        <taxon>Magnoliopsida</taxon>
        <taxon>Liliopsida</taxon>
        <taxon>Poales</taxon>
        <taxon>Bromeliaceae</taxon>
        <taxon>Bromelioideae</taxon>
        <taxon>Ananas</taxon>
    </lineage>
</organism>
<dbReference type="PROSITE" id="PS50102">
    <property type="entry name" value="RRM"/>
    <property type="match status" value="1"/>
</dbReference>
<dbReference type="SMART" id="SM00343">
    <property type="entry name" value="ZnF_C2HC"/>
    <property type="match status" value="1"/>
</dbReference>
<name>A0A6V7PBA0_ANACO</name>
<dbReference type="InterPro" id="IPR035979">
    <property type="entry name" value="RBD_domain_sf"/>
</dbReference>
<protein>
    <submittedName>
        <fullName evidence="6">Uncharacterized protein</fullName>
    </submittedName>
</protein>
<dbReference type="Pfam" id="PF00076">
    <property type="entry name" value="RRM_1"/>
    <property type="match status" value="1"/>
</dbReference>
<evidence type="ECO:0000313" key="6">
    <source>
        <dbReference type="EMBL" id="CAD1827898.1"/>
    </source>
</evidence>
<dbReference type="InterPro" id="IPR000504">
    <property type="entry name" value="RRM_dom"/>
</dbReference>
<dbReference type="InterPro" id="IPR001878">
    <property type="entry name" value="Znf_CCHC"/>
</dbReference>
<keyword evidence="2" id="KW-0694">RNA-binding</keyword>
<keyword evidence="3" id="KW-0812">Transmembrane</keyword>
<evidence type="ECO:0000256" key="3">
    <source>
        <dbReference type="SAM" id="Phobius"/>
    </source>
</evidence>
<gene>
    <name evidence="6" type="ORF">CB5_LOCUS11109</name>
</gene>